<evidence type="ECO:0000313" key="13">
    <source>
        <dbReference type="Proteomes" id="UP001556367"/>
    </source>
</evidence>
<keyword evidence="7" id="KW-0521">NADP</keyword>
<keyword evidence="5" id="KW-0285">Flavoprotein</keyword>
<feature type="region of interest" description="Disordered" evidence="11">
    <location>
        <begin position="531"/>
        <end position="556"/>
    </location>
</feature>
<evidence type="ECO:0000256" key="1">
    <source>
        <dbReference type="ARBA" id="ARBA00001974"/>
    </source>
</evidence>
<protein>
    <recommendedName>
        <fullName evidence="4">L-ornithine N(5)-monooxygenase [NAD(P)H]</fullName>
        <ecNumber evidence="4">1.14.13.196</ecNumber>
    </recommendedName>
</protein>
<evidence type="ECO:0000256" key="7">
    <source>
        <dbReference type="ARBA" id="ARBA00022857"/>
    </source>
</evidence>
<dbReference type="PANTHER" id="PTHR38663">
    <property type="match status" value="1"/>
</dbReference>
<comment type="cofactor">
    <cofactor evidence="1">
        <name>FAD</name>
        <dbReference type="ChEBI" id="CHEBI:57692"/>
    </cofactor>
</comment>
<dbReference type="EC" id="1.14.13.196" evidence="4"/>
<keyword evidence="6" id="KW-0274">FAD</keyword>
<comment type="catalytic activity">
    <reaction evidence="10">
        <text>L-ornithine + NADH + O2 = N(5)-hydroxy-L-ornithine + NAD(+) + H2O</text>
        <dbReference type="Rhea" id="RHEA:41512"/>
        <dbReference type="ChEBI" id="CHEBI:15377"/>
        <dbReference type="ChEBI" id="CHEBI:15379"/>
        <dbReference type="ChEBI" id="CHEBI:46911"/>
        <dbReference type="ChEBI" id="CHEBI:57540"/>
        <dbReference type="ChEBI" id="CHEBI:57945"/>
        <dbReference type="ChEBI" id="CHEBI:78275"/>
        <dbReference type="EC" id="1.14.13.196"/>
    </reaction>
</comment>
<evidence type="ECO:0000256" key="5">
    <source>
        <dbReference type="ARBA" id="ARBA00022630"/>
    </source>
</evidence>
<evidence type="ECO:0000256" key="11">
    <source>
        <dbReference type="SAM" id="MobiDB-lite"/>
    </source>
</evidence>
<gene>
    <name evidence="12" type="ORF">HGRIS_000259</name>
</gene>
<accession>A0ABR3JQI7</accession>
<reference evidence="13" key="1">
    <citation type="submission" date="2024-06" db="EMBL/GenBank/DDBJ databases">
        <title>Multi-omics analyses provide insights into the biosynthesis of the anticancer antibiotic pleurotin in Hohenbuehelia grisea.</title>
        <authorList>
            <person name="Weaver J.A."/>
            <person name="Alberti F."/>
        </authorList>
    </citation>
    <scope>NUCLEOTIDE SEQUENCE [LARGE SCALE GENOMIC DNA]</scope>
    <source>
        <strain evidence="13">T-177</strain>
    </source>
</reference>
<evidence type="ECO:0000313" key="12">
    <source>
        <dbReference type="EMBL" id="KAL0958083.1"/>
    </source>
</evidence>
<keyword evidence="13" id="KW-1185">Reference proteome</keyword>
<sequence>MSEPAPYLTVEESEFYDLVIIGNGPCALALSARLRERYPHPIYTDVEQIRFLFIRKHAGKISTRRHKTLSPKTPPRSPSQRRRGLKMVSVGSSASGWLDSWRAMFRSFGISFLRSPMFFHSHPDPDGLIAYAHATGRENELKEIQGVVGKERSKHQVKRKRGKKLPLTDINERDRKDYFRPSSHLFFDFCDRIVDDYGLHDNLLPAHGVDIASARIHVRGTGCLPESGMAIKLQDGRTIGAKAAVLAVGINSQPRLPDCIHTSSDHITHTGQIPLKGLVQTLLQSKIRSPQTFTRVLVIGGGLTSAQIVHGLVEAGVDQVVLVTRNAFIRVKDFDFNLDWAAKYKNARKAAFWNETDMEERWKIIGEARGGGSVNPEYWGILQRHIKAGRVELLTGACMEGNVWDEATQRWYVDFEVSPAIEDLDRKKFKELEGRQQDLFDHIYCATGSKPDIETLECMQSVVRSHPIDVCHGLPCLTEDLQWCEDVPLFVVGGFAALQVGPTAYNLEGGRACAERVALKLEDMFQLSEETDQAGYEDPRGGSFFSVLSPSGPLDL</sequence>
<dbReference type="SUPFAM" id="SSF51905">
    <property type="entry name" value="FAD/NAD(P)-binding domain"/>
    <property type="match status" value="1"/>
</dbReference>
<name>A0ABR3JQI7_9AGAR</name>
<evidence type="ECO:0000256" key="2">
    <source>
        <dbReference type="ARBA" id="ARBA00004924"/>
    </source>
</evidence>
<dbReference type="PANTHER" id="PTHR38663:SF1">
    <property type="entry name" value="L-ORNITHINE N(5)-MONOOXYGENASE"/>
    <property type="match status" value="1"/>
</dbReference>
<evidence type="ECO:0000256" key="8">
    <source>
        <dbReference type="ARBA" id="ARBA00023002"/>
    </source>
</evidence>
<evidence type="ECO:0000256" key="4">
    <source>
        <dbReference type="ARBA" id="ARBA00012881"/>
    </source>
</evidence>
<dbReference type="InterPro" id="IPR036291">
    <property type="entry name" value="NAD(P)-bd_dom_sf"/>
</dbReference>
<keyword evidence="8" id="KW-0560">Oxidoreductase</keyword>
<dbReference type="Pfam" id="PF13434">
    <property type="entry name" value="Lys_Orn_oxgnase"/>
    <property type="match status" value="1"/>
</dbReference>
<evidence type="ECO:0000256" key="9">
    <source>
        <dbReference type="ARBA" id="ARBA00047598"/>
    </source>
</evidence>
<dbReference type="InterPro" id="IPR025700">
    <property type="entry name" value="Lys/Orn_oxygenase"/>
</dbReference>
<organism evidence="12 13">
    <name type="scientific">Hohenbuehelia grisea</name>
    <dbReference type="NCBI Taxonomy" id="104357"/>
    <lineage>
        <taxon>Eukaryota</taxon>
        <taxon>Fungi</taxon>
        <taxon>Dikarya</taxon>
        <taxon>Basidiomycota</taxon>
        <taxon>Agaricomycotina</taxon>
        <taxon>Agaricomycetes</taxon>
        <taxon>Agaricomycetidae</taxon>
        <taxon>Agaricales</taxon>
        <taxon>Pleurotineae</taxon>
        <taxon>Pleurotaceae</taxon>
        <taxon>Hohenbuehelia</taxon>
    </lineage>
</organism>
<dbReference type="InterPro" id="IPR036188">
    <property type="entry name" value="FAD/NAD-bd_sf"/>
</dbReference>
<dbReference type="EMBL" id="JASNQZ010000004">
    <property type="protein sequence ID" value="KAL0958083.1"/>
    <property type="molecule type" value="Genomic_DNA"/>
</dbReference>
<evidence type="ECO:0000256" key="3">
    <source>
        <dbReference type="ARBA" id="ARBA00007588"/>
    </source>
</evidence>
<dbReference type="SUPFAM" id="SSF51735">
    <property type="entry name" value="NAD(P)-binding Rossmann-fold domains"/>
    <property type="match status" value="1"/>
</dbReference>
<evidence type="ECO:0000256" key="10">
    <source>
        <dbReference type="ARBA" id="ARBA00049248"/>
    </source>
</evidence>
<dbReference type="Proteomes" id="UP001556367">
    <property type="component" value="Unassembled WGS sequence"/>
</dbReference>
<comment type="catalytic activity">
    <reaction evidence="9">
        <text>L-ornithine + NADPH + O2 = N(5)-hydroxy-L-ornithine + NADP(+) + H2O</text>
        <dbReference type="Rhea" id="RHEA:41508"/>
        <dbReference type="ChEBI" id="CHEBI:15377"/>
        <dbReference type="ChEBI" id="CHEBI:15379"/>
        <dbReference type="ChEBI" id="CHEBI:46911"/>
        <dbReference type="ChEBI" id="CHEBI:57783"/>
        <dbReference type="ChEBI" id="CHEBI:58349"/>
        <dbReference type="ChEBI" id="CHEBI:78275"/>
        <dbReference type="EC" id="1.14.13.196"/>
    </reaction>
</comment>
<comment type="pathway">
    <text evidence="2">Siderophore biosynthesis.</text>
</comment>
<comment type="similarity">
    <text evidence="3">Belongs to the lysine N(6)-hydroxylase/L-ornithine N(5)-oxygenase family.</text>
</comment>
<proteinExistence type="inferred from homology"/>
<evidence type="ECO:0000256" key="6">
    <source>
        <dbReference type="ARBA" id="ARBA00022827"/>
    </source>
</evidence>
<feature type="region of interest" description="Disordered" evidence="11">
    <location>
        <begin position="62"/>
        <end position="85"/>
    </location>
</feature>
<dbReference type="Gene3D" id="3.50.50.60">
    <property type="entry name" value="FAD/NAD(P)-binding domain"/>
    <property type="match status" value="1"/>
</dbReference>
<comment type="caution">
    <text evidence="12">The sequence shown here is derived from an EMBL/GenBank/DDBJ whole genome shotgun (WGS) entry which is preliminary data.</text>
</comment>